<organism evidence="2 3">
    <name type="scientific">Prosthecobacter fluviatilis</name>
    <dbReference type="NCBI Taxonomy" id="445931"/>
    <lineage>
        <taxon>Bacteria</taxon>
        <taxon>Pseudomonadati</taxon>
        <taxon>Verrucomicrobiota</taxon>
        <taxon>Verrucomicrobiia</taxon>
        <taxon>Verrucomicrobiales</taxon>
        <taxon>Verrucomicrobiaceae</taxon>
        <taxon>Prosthecobacter</taxon>
    </lineage>
</organism>
<reference evidence="3" key="1">
    <citation type="journal article" date="2019" name="Int. J. Syst. Evol. Microbiol.">
        <title>The Global Catalogue of Microorganisms (GCM) 10K type strain sequencing project: providing services to taxonomists for standard genome sequencing and annotation.</title>
        <authorList>
            <consortium name="The Broad Institute Genomics Platform"/>
            <consortium name="The Broad Institute Genome Sequencing Center for Infectious Disease"/>
            <person name="Wu L."/>
            <person name="Ma J."/>
        </authorList>
    </citation>
    <scope>NUCLEOTIDE SEQUENCE [LARGE SCALE GENOMIC DNA]</scope>
    <source>
        <strain evidence="3">CGMCC 4.1469</strain>
    </source>
</reference>
<dbReference type="PROSITE" id="PS51257">
    <property type="entry name" value="PROKAR_LIPOPROTEIN"/>
    <property type="match status" value="1"/>
</dbReference>
<feature type="chain" id="PRO_5046399580" description="Lipoprotein" evidence="1">
    <location>
        <begin position="20"/>
        <end position="78"/>
    </location>
</feature>
<accession>A0ABW0KVC9</accession>
<feature type="signal peptide" evidence="1">
    <location>
        <begin position="1"/>
        <end position="19"/>
    </location>
</feature>
<evidence type="ECO:0000313" key="2">
    <source>
        <dbReference type="EMBL" id="MFC5457428.1"/>
    </source>
</evidence>
<evidence type="ECO:0000256" key="1">
    <source>
        <dbReference type="SAM" id="SignalP"/>
    </source>
</evidence>
<keyword evidence="3" id="KW-1185">Reference proteome</keyword>
<comment type="caution">
    <text evidence="2">The sequence shown here is derived from an EMBL/GenBank/DDBJ whole genome shotgun (WGS) entry which is preliminary data.</text>
</comment>
<protein>
    <recommendedName>
        <fullName evidence="4">Lipoprotein</fullName>
    </recommendedName>
</protein>
<dbReference type="EMBL" id="JBHSMQ010000010">
    <property type="protein sequence ID" value="MFC5457428.1"/>
    <property type="molecule type" value="Genomic_DNA"/>
</dbReference>
<dbReference type="RefSeq" id="WP_377170723.1">
    <property type="nucleotide sequence ID" value="NZ_JBHSMQ010000010.1"/>
</dbReference>
<keyword evidence="1" id="KW-0732">Signal</keyword>
<gene>
    <name evidence="2" type="ORF">ACFQDI_21350</name>
</gene>
<evidence type="ECO:0000313" key="3">
    <source>
        <dbReference type="Proteomes" id="UP001596052"/>
    </source>
</evidence>
<dbReference type="Proteomes" id="UP001596052">
    <property type="component" value="Unassembled WGS sequence"/>
</dbReference>
<proteinExistence type="predicted"/>
<name>A0ABW0KVC9_9BACT</name>
<sequence>MKSRLILACAAMLSLSSCGLIGTAIRLAPYALLFAEEEGRSPVDGKTVEMRAREVQNKKGNEILPAEGSIGSRLAFRR</sequence>
<evidence type="ECO:0008006" key="4">
    <source>
        <dbReference type="Google" id="ProtNLM"/>
    </source>
</evidence>